<name>A0AAE3JL94_9FLAO</name>
<keyword evidence="1" id="KW-1133">Transmembrane helix</keyword>
<sequence length="118" mass="12602">MRVIIIILALSFTDLCNAQFISNDDKLHLAAGALISGATYIIVHTTIKNKKKAFWYSLGASALAGLTKELIDAGQDERFDTGEIIATTTGGLAMSTTLSIFVGKNKNRKKGAKTALVN</sequence>
<keyword evidence="1" id="KW-0472">Membrane</keyword>
<dbReference type="RefSeq" id="WP_237239359.1">
    <property type="nucleotide sequence ID" value="NZ_JAKKDU010000006.1"/>
</dbReference>
<accession>A0AAE3JL94</accession>
<proteinExistence type="predicted"/>
<keyword evidence="3" id="KW-1185">Reference proteome</keyword>
<dbReference type="Proteomes" id="UP001199795">
    <property type="component" value="Unassembled WGS sequence"/>
</dbReference>
<dbReference type="AlphaFoldDB" id="A0AAE3JL94"/>
<feature type="transmembrane region" description="Helical" evidence="1">
    <location>
        <begin position="83"/>
        <end position="103"/>
    </location>
</feature>
<reference evidence="2" key="1">
    <citation type="submission" date="2022-01" db="EMBL/GenBank/DDBJ databases">
        <title>Draft genome sequence of Sabulilitoribacter arenilitoris KCTC 52401.</title>
        <authorList>
            <person name="Oh J.-S."/>
        </authorList>
    </citation>
    <scope>NUCLEOTIDE SEQUENCE</scope>
    <source>
        <strain evidence="2">HMF6543</strain>
    </source>
</reference>
<comment type="caution">
    <text evidence="2">The sequence shown here is derived from an EMBL/GenBank/DDBJ whole genome shotgun (WGS) entry which is preliminary data.</text>
</comment>
<evidence type="ECO:0000313" key="3">
    <source>
        <dbReference type="Proteomes" id="UP001199795"/>
    </source>
</evidence>
<evidence type="ECO:0000256" key="1">
    <source>
        <dbReference type="SAM" id="Phobius"/>
    </source>
</evidence>
<protein>
    <submittedName>
        <fullName evidence="2">Uncharacterized protein</fullName>
    </submittedName>
</protein>
<keyword evidence="1" id="KW-0812">Transmembrane</keyword>
<feature type="transmembrane region" description="Helical" evidence="1">
    <location>
        <begin position="28"/>
        <end position="47"/>
    </location>
</feature>
<evidence type="ECO:0000313" key="2">
    <source>
        <dbReference type="EMBL" id="MCF7568014.1"/>
    </source>
</evidence>
<gene>
    <name evidence="2" type="ORF">L3X37_06500</name>
</gene>
<dbReference type="EMBL" id="JAKKDU010000006">
    <property type="protein sequence ID" value="MCF7568014.1"/>
    <property type="molecule type" value="Genomic_DNA"/>
</dbReference>
<organism evidence="2 3">
    <name type="scientific">Wocania arenilitoris</name>
    <dbReference type="NCBI Taxonomy" id="2044858"/>
    <lineage>
        <taxon>Bacteria</taxon>
        <taxon>Pseudomonadati</taxon>
        <taxon>Bacteroidota</taxon>
        <taxon>Flavobacteriia</taxon>
        <taxon>Flavobacteriales</taxon>
        <taxon>Flavobacteriaceae</taxon>
        <taxon>Wocania</taxon>
    </lineage>
</organism>